<reference evidence="1" key="1">
    <citation type="journal article" date="2019" name="bioRxiv">
        <title>The Genome of the Zebra Mussel, Dreissena polymorpha: A Resource for Invasive Species Research.</title>
        <authorList>
            <person name="McCartney M.A."/>
            <person name="Auch B."/>
            <person name="Kono T."/>
            <person name="Mallez S."/>
            <person name="Zhang Y."/>
            <person name="Obille A."/>
            <person name="Becker A."/>
            <person name="Abrahante J.E."/>
            <person name="Garbe J."/>
            <person name="Badalamenti J.P."/>
            <person name="Herman A."/>
            <person name="Mangelson H."/>
            <person name="Liachko I."/>
            <person name="Sullivan S."/>
            <person name="Sone E.D."/>
            <person name="Koren S."/>
            <person name="Silverstein K.A.T."/>
            <person name="Beckman K.B."/>
            <person name="Gohl D.M."/>
        </authorList>
    </citation>
    <scope>NUCLEOTIDE SEQUENCE</scope>
    <source>
        <strain evidence="1">Duluth1</strain>
        <tissue evidence="1">Whole animal</tissue>
    </source>
</reference>
<proteinExistence type="predicted"/>
<evidence type="ECO:0000313" key="2">
    <source>
        <dbReference type="Proteomes" id="UP000828390"/>
    </source>
</evidence>
<keyword evidence="2" id="KW-1185">Reference proteome</keyword>
<accession>A0A9D4IVA5</accession>
<dbReference type="AlphaFoldDB" id="A0A9D4IVA5"/>
<sequence>MRQSVVTSVKGMVEEGWFERECCHWCHGDGRIRLVGEGVVSLVSWEWNKKVGMRWRAVTGVMGMKEEAWYEMEHCHWCHGYGRRRLV</sequence>
<reference evidence="1" key="2">
    <citation type="submission" date="2020-11" db="EMBL/GenBank/DDBJ databases">
        <authorList>
            <person name="McCartney M.A."/>
            <person name="Auch B."/>
            <person name="Kono T."/>
            <person name="Mallez S."/>
            <person name="Becker A."/>
            <person name="Gohl D.M."/>
            <person name="Silverstein K.A.T."/>
            <person name="Koren S."/>
            <person name="Bechman K.B."/>
            <person name="Herman A."/>
            <person name="Abrahante J.E."/>
            <person name="Garbe J."/>
        </authorList>
    </citation>
    <scope>NUCLEOTIDE SEQUENCE</scope>
    <source>
        <strain evidence="1">Duluth1</strain>
        <tissue evidence="1">Whole animal</tissue>
    </source>
</reference>
<protein>
    <submittedName>
        <fullName evidence="1">Uncharacterized protein</fullName>
    </submittedName>
</protein>
<evidence type="ECO:0000313" key="1">
    <source>
        <dbReference type="EMBL" id="KAH3785478.1"/>
    </source>
</evidence>
<organism evidence="1 2">
    <name type="scientific">Dreissena polymorpha</name>
    <name type="common">Zebra mussel</name>
    <name type="synonym">Mytilus polymorpha</name>
    <dbReference type="NCBI Taxonomy" id="45954"/>
    <lineage>
        <taxon>Eukaryota</taxon>
        <taxon>Metazoa</taxon>
        <taxon>Spiralia</taxon>
        <taxon>Lophotrochozoa</taxon>
        <taxon>Mollusca</taxon>
        <taxon>Bivalvia</taxon>
        <taxon>Autobranchia</taxon>
        <taxon>Heteroconchia</taxon>
        <taxon>Euheterodonta</taxon>
        <taxon>Imparidentia</taxon>
        <taxon>Neoheterodontei</taxon>
        <taxon>Myida</taxon>
        <taxon>Dreissenoidea</taxon>
        <taxon>Dreissenidae</taxon>
        <taxon>Dreissena</taxon>
    </lineage>
</organism>
<comment type="caution">
    <text evidence="1">The sequence shown here is derived from an EMBL/GenBank/DDBJ whole genome shotgun (WGS) entry which is preliminary data.</text>
</comment>
<dbReference type="EMBL" id="JAIWYP010000008">
    <property type="protein sequence ID" value="KAH3785478.1"/>
    <property type="molecule type" value="Genomic_DNA"/>
</dbReference>
<gene>
    <name evidence="1" type="ORF">DPMN_163568</name>
</gene>
<name>A0A9D4IVA5_DREPO</name>
<dbReference type="Proteomes" id="UP000828390">
    <property type="component" value="Unassembled WGS sequence"/>
</dbReference>